<sequence length="135" mass="15140">MSHMAGYSATPLVRKLGIAPDQRVLVDGSADFELDWPPGVTVHRRVRRDAPYDVVLCFCPDRERLANRWPVLHPLTTPAGALWIMWPKRSSGIATDLSENTVRDHALAHGRVDVKVCAVDDVWSALKHVIRVVDR</sequence>
<dbReference type="Proteomes" id="UP000612585">
    <property type="component" value="Unassembled WGS sequence"/>
</dbReference>
<dbReference type="EMBL" id="BOPG01000006">
    <property type="protein sequence ID" value="GIJ53414.1"/>
    <property type="molecule type" value="Genomic_DNA"/>
</dbReference>
<dbReference type="AlphaFoldDB" id="A0A8J3YXC6"/>
<reference evidence="1" key="1">
    <citation type="submission" date="2021-01" db="EMBL/GenBank/DDBJ databases">
        <title>Whole genome shotgun sequence of Virgisporangium aurantiacum NBRC 16421.</title>
        <authorList>
            <person name="Komaki H."/>
            <person name="Tamura T."/>
        </authorList>
    </citation>
    <scope>NUCLEOTIDE SEQUENCE</scope>
    <source>
        <strain evidence="1">NBRC 16421</strain>
    </source>
</reference>
<evidence type="ECO:0000313" key="2">
    <source>
        <dbReference type="Proteomes" id="UP000612585"/>
    </source>
</evidence>
<proteinExistence type="predicted"/>
<organism evidence="1 2">
    <name type="scientific">Virgisporangium aurantiacum</name>
    <dbReference type="NCBI Taxonomy" id="175570"/>
    <lineage>
        <taxon>Bacteria</taxon>
        <taxon>Bacillati</taxon>
        <taxon>Actinomycetota</taxon>
        <taxon>Actinomycetes</taxon>
        <taxon>Micromonosporales</taxon>
        <taxon>Micromonosporaceae</taxon>
        <taxon>Virgisporangium</taxon>
    </lineage>
</organism>
<comment type="caution">
    <text evidence="1">The sequence shown here is derived from an EMBL/GenBank/DDBJ whole genome shotgun (WGS) entry which is preliminary data.</text>
</comment>
<gene>
    <name evidence="1" type="ORF">Vau01_009300</name>
</gene>
<keyword evidence="2" id="KW-1185">Reference proteome</keyword>
<evidence type="ECO:0000313" key="1">
    <source>
        <dbReference type="EMBL" id="GIJ53414.1"/>
    </source>
</evidence>
<protein>
    <submittedName>
        <fullName evidence="1">DUF3052 domain-containing protein</fullName>
    </submittedName>
</protein>
<name>A0A8J3YXC6_9ACTN</name>
<accession>A0A8J3YXC6</accession>